<organism evidence="1 2">
    <name type="scientific">Xanthobacter flavus</name>
    <dbReference type="NCBI Taxonomy" id="281"/>
    <lineage>
        <taxon>Bacteria</taxon>
        <taxon>Pseudomonadati</taxon>
        <taxon>Pseudomonadota</taxon>
        <taxon>Alphaproteobacteria</taxon>
        <taxon>Hyphomicrobiales</taxon>
        <taxon>Xanthobacteraceae</taxon>
        <taxon>Xanthobacter</taxon>
    </lineage>
</organism>
<evidence type="ECO:0000313" key="2">
    <source>
        <dbReference type="Proteomes" id="UP001144397"/>
    </source>
</evidence>
<evidence type="ECO:0000313" key="1">
    <source>
        <dbReference type="EMBL" id="GLI21834.1"/>
    </source>
</evidence>
<comment type="caution">
    <text evidence="1">The sequence shown here is derived from an EMBL/GenBank/DDBJ whole genome shotgun (WGS) entry which is preliminary data.</text>
</comment>
<accession>A0A9W6CM87</accession>
<dbReference type="EMBL" id="BSDO01000002">
    <property type="protein sequence ID" value="GLI21834.1"/>
    <property type="molecule type" value="Genomic_DNA"/>
</dbReference>
<dbReference type="AlphaFoldDB" id="A0A9W6CM87"/>
<protein>
    <submittedName>
        <fullName evidence="1">Uncharacterized protein</fullName>
    </submittedName>
</protein>
<proteinExistence type="predicted"/>
<sequence length="117" mass="12714">MGEAHFDHASPLLQHRLSCEVFPLALSSASRRRRRRLTFLAPSEPAQEQFNWENDALQIGAGSRAPARWNVLLRTDPAAVEGNLQLGLARGWGLPGGPVAAYVKSPVPSSGVWAYPS</sequence>
<dbReference type="Proteomes" id="UP001144397">
    <property type="component" value="Unassembled WGS sequence"/>
</dbReference>
<gene>
    <name evidence="1" type="ORF">XFLAVUS301_15080</name>
</gene>
<reference evidence="1" key="1">
    <citation type="submission" date="2022-12" db="EMBL/GenBank/DDBJ databases">
        <title>Reference genome sequencing for broad-spectrum identification of bacterial and archaeal isolates by mass spectrometry.</title>
        <authorList>
            <person name="Sekiguchi Y."/>
            <person name="Tourlousse D.M."/>
        </authorList>
    </citation>
    <scope>NUCLEOTIDE SEQUENCE</scope>
    <source>
        <strain evidence="1">301</strain>
    </source>
</reference>
<name>A0A9W6CM87_XANFL</name>